<reference evidence="1 2" key="1">
    <citation type="submission" date="2019-09" db="EMBL/GenBank/DDBJ databases">
        <title>Serinicoccus pratensis sp. nov., isolated from meadow soil.</title>
        <authorList>
            <person name="Zhang W."/>
        </authorList>
    </citation>
    <scope>NUCLEOTIDE SEQUENCE [LARGE SCALE GENOMIC DNA]</scope>
    <source>
        <strain evidence="1 2">W204</strain>
    </source>
</reference>
<gene>
    <name evidence="1" type="ORF">FY030_10345</name>
</gene>
<evidence type="ECO:0008006" key="3">
    <source>
        <dbReference type="Google" id="ProtNLM"/>
    </source>
</evidence>
<evidence type="ECO:0000313" key="2">
    <source>
        <dbReference type="Proteomes" id="UP000326546"/>
    </source>
</evidence>
<dbReference type="Proteomes" id="UP000326546">
    <property type="component" value="Chromosome"/>
</dbReference>
<keyword evidence="2" id="KW-1185">Reference proteome</keyword>
<name>A0A5J6V521_9MICO</name>
<dbReference type="OrthoDB" id="5184459at2"/>
<dbReference type="RefSeq" id="WP_158061434.1">
    <property type="nucleotide sequence ID" value="NZ_CP044427.1"/>
</dbReference>
<organism evidence="1 2">
    <name type="scientific">Ornithinimicrobium pratense</name>
    <dbReference type="NCBI Taxonomy" id="2593973"/>
    <lineage>
        <taxon>Bacteria</taxon>
        <taxon>Bacillati</taxon>
        <taxon>Actinomycetota</taxon>
        <taxon>Actinomycetes</taxon>
        <taxon>Micrococcales</taxon>
        <taxon>Ornithinimicrobiaceae</taxon>
        <taxon>Ornithinimicrobium</taxon>
    </lineage>
</organism>
<protein>
    <recommendedName>
        <fullName evidence="3">TIGR02391 family protein</fullName>
    </recommendedName>
</protein>
<accession>A0A5J6V521</accession>
<dbReference type="EMBL" id="CP044427">
    <property type="protein sequence ID" value="QFG69049.1"/>
    <property type="molecule type" value="Genomic_DNA"/>
</dbReference>
<dbReference type="AlphaFoldDB" id="A0A5J6V521"/>
<proteinExistence type="predicted"/>
<evidence type="ECO:0000313" key="1">
    <source>
        <dbReference type="EMBL" id="QFG69049.1"/>
    </source>
</evidence>
<dbReference type="KEGG" id="serw:FY030_10345"/>
<sequence>MTYVPFDATDEDVAARQVLRSGVPPTMRNALRGWVVRTISGGSGWVEPAKFHDIQNNLDLDLNLNPAFTSLMRDSDTHTILERLEGDALLRVVDYLLFSTPSAVPSNVEKVLREGRSKWRVVPEGRRHRLRARLSEGVQEGAEAIMARKDTAGKLLRRAWNGLYDLTPNDSGAYSMAVKAVETAALPVLGLHKPTATVSDAIRAIEKREATWRLPFKREHTEAPSRDVLLGMLKSLYRGQRDRHGSAAYEDVTHEEAEAAVLMAVTLVGWFTQGLVAERDTGVFG</sequence>